<dbReference type="GO" id="GO:0043565">
    <property type="term" value="F:sequence-specific DNA binding"/>
    <property type="evidence" value="ECO:0007669"/>
    <property type="project" value="InterPro"/>
</dbReference>
<dbReference type="GeneID" id="303189508"/>
<keyword evidence="2" id="KW-0067">ATP-binding</keyword>
<dbReference type="PROSITE" id="PS00675">
    <property type="entry name" value="SIGMA54_INTERACT_1"/>
    <property type="match status" value="1"/>
</dbReference>
<evidence type="ECO:0000259" key="6">
    <source>
        <dbReference type="PROSITE" id="PS50045"/>
    </source>
</evidence>
<dbReference type="Gene3D" id="1.10.8.60">
    <property type="match status" value="1"/>
</dbReference>
<organism evidence="7 8">
    <name type="scientific">Vibrio casei</name>
    <dbReference type="NCBI Taxonomy" id="673372"/>
    <lineage>
        <taxon>Bacteria</taxon>
        <taxon>Pseudomonadati</taxon>
        <taxon>Pseudomonadota</taxon>
        <taxon>Gammaproteobacteria</taxon>
        <taxon>Vibrionales</taxon>
        <taxon>Vibrionaceae</taxon>
        <taxon>Vibrio</taxon>
    </lineage>
</organism>
<dbReference type="InterPro" id="IPR003018">
    <property type="entry name" value="GAF"/>
</dbReference>
<dbReference type="InterPro" id="IPR002078">
    <property type="entry name" value="Sigma_54_int"/>
</dbReference>
<dbReference type="Gene3D" id="3.40.50.300">
    <property type="entry name" value="P-loop containing nucleotide triphosphate hydrolases"/>
    <property type="match status" value="1"/>
</dbReference>
<dbReference type="InterPro" id="IPR025662">
    <property type="entry name" value="Sigma_54_int_dom_ATP-bd_1"/>
</dbReference>
<feature type="domain" description="Sigma-54 factor interaction" evidence="6">
    <location>
        <begin position="200"/>
        <end position="429"/>
    </location>
</feature>
<keyword evidence="3" id="KW-0805">Transcription regulation</keyword>
<accession>A0A368LH35</accession>
<dbReference type="InterPro" id="IPR003593">
    <property type="entry name" value="AAA+_ATPase"/>
</dbReference>
<evidence type="ECO:0000256" key="2">
    <source>
        <dbReference type="ARBA" id="ARBA00022840"/>
    </source>
</evidence>
<dbReference type="PROSITE" id="PS00676">
    <property type="entry name" value="SIGMA54_INTERACT_2"/>
    <property type="match status" value="1"/>
</dbReference>
<protein>
    <submittedName>
        <fullName evidence="7">Nitric oxide reductase transcriptional regulator NorR</fullName>
    </submittedName>
</protein>
<dbReference type="InterPro" id="IPR002197">
    <property type="entry name" value="HTH_Fis"/>
</dbReference>
<dbReference type="RefSeq" id="WP_086961330.1">
    <property type="nucleotide sequence ID" value="NZ_AP018681.1"/>
</dbReference>
<dbReference type="PANTHER" id="PTHR32071">
    <property type="entry name" value="TRANSCRIPTIONAL REGULATORY PROTEIN"/>
    <property type="match status" value="1"/>
</dbReference>
<dbReference type="OrthoDB" id="9804019at2"/>
<keyword evidence="1" id="KW-0547">Nucleotide-binding</keyword>
<dbReference type="Pfam" id="PF00158">
    <property type="entry name" value="Sigma54_activat"/>
    <property type="match status" value="1"/>
</dbReference>
<evidence type="ECO:0000256" key="4">
    <source>
        <dbReference type="ARBA" id="ARBA00023125"/>
    </source>
</evidence>
<dbReference type="FunFam" id="3.40.50.300:FF:000006">
    <property type="entry name" value="DNA-binding transcriptional regulator NtrC"/>
    <property type="match status" value="1"/>
</dbReference>
<keyword evidence="8" id="KW-1185">Reference proteome</keyword>
<dbReference type="SMART" id="SM00382">
    <property type="entry name" value="AAA"/>
    <property type="match status" value="1"/>
</dbReference>
<dbReference type="Gene3D" id="1.10.10.60">
    <property type="entry name" value="Homeodomain-like"/>
    <property type="match status" value="1"/>
</dbReference>
<dbReference type="Pfam" id="PF02954">
    <property type="entry name" value="HTH_8"/>
    <property type="match status" value="1"/>
</dbReference>
<comment type="caution">
    <text evidence="7">The sequence shown here is derived from an EMBL/GenBank/DDBJ whole genome shotgun (WGS) entry which is preliminary data.</text>
</comment>
<dbReference type="GO" id="GO:0005524">
    <property type="term" value="F:ATP binding"/>
    <property type="evidence" value="ECO:0007669"/>
    <property type="project" value="UniProtKB-KW"/>
</dbReference>
<evidence type="ECO:0000256" key="5">
    <source>
        <dbReference type="ARBA" id="ARBA00023163"/>
    </source>
</evidence>
<evidence type="ECO:0000256" key="1">
    <source>
        <dbReference type="ARBA" id="ARBA00022741"/>
    </source>
</evidence>
<dbReference type="SUPFAM" id="SSF55781">
    <property type="entry name" value="GAF domain-like"/>
    <property type="match status" value="1"/>
</dbReference>
<keyword evidence="4" id="KW-0238">DNA-binding</keyword>
<name>A0A368LH35_9VIBR</name>
<dbReference type="Pfam" id="PF01590">
    <property type="entry name" value="GAF"/>
    <property type="match status" value="1"/>
</dbReference>
<dbReference type="InterPro" id="IPR029016">
    <property type="entry name" value="GAF-like_dom_sf"/>
</dbReference>
<dbReference type="Pfam" id="PF25601">
    <property type="entry name" value="AAA_lid_14"/>
    <property type="match status" value="1"/>
</dbReference>
<dbReference type="PRINTS" id="PR01590">
    <property type="entry name" value="HTHFIS"/>
</dbReference>
<evidence type="ECO:0000313" key="7">
    <source>
        <dbReference type="EMBL" id="RCS70054.1"/>
    </source>
</evidence>
<dbReference type="PROSITE" id="PS50045">
    <property type="entry name" value="SIGMA54_INTERACT_4"/>
    <property type="match status" value="1"/>
</dbReference>
<dbReference type="Gene3D" id="3.30.450.40">
    <property type="match status" value="1"/>
</dbReference>
<dbReference type="Proteomes" id="UP000252479">
    <property type="component" value="Unassembled WGS sequence"/>
</dbReference>
<dbReference type="SUPFAM" id="SSF46689">
    <property type="entry name" value="Homeodomain-like"/>
    <property type="match status" value="1"/>
</dbReference>
<proteinExistence type="predicted"/>
<dbReference type="NCBIfam" id="NF003451">
    <property type="entry name" value="PRK05022.1"/>
    <property type="match status" value="1"/>
</dbReference>
<dbReference type="InterPro" id="IPR025943">
    <property type="entry name" value="Sigma_54_int_dom_ATP-bd_2"/>
</dbReference>
<evidence type="ECO:0000256" key="3">
    <source>
        <dbReference type="ARBA" id="ARBA00023015"/>
    </source>
</evidence>
<gene>
    <name evidence="7" type="ORF">CIK83_11300</name>
</gene>
<dbReference type="CDD" id="cd00009">
    <property type="entry name" value="AAA"/>
    <property type="match status" value="1"/>
</dbReference>
<dbReference type="SUPFAM" id="SSF52540">
    <property type="entry name" value="P-loop containing nucleoside triphosphate hydrolases"/>
    <property type="match status" value="1"/>
</dbReference>
<dbReference type="InterPro" id="IPR009057">
    <property type="entry name" value="Homeodomain-like_sf"/>
</dbReference>
<dbReference type="PANTHER" id="PTHR32071:SF35">
    <property type="entry name" value="ANAEROBIC NITRIC OXIDE REDUCTASE TRANSCRIPTION REGULATOR NORR"/>
    <property type="match status" value="1"/>
</dbReference>
<dbReference type="AlphaFoldDB" id="A0A368LH35"/>
<dbReference type="InterPro" id="IPR058031">
    <property type="entry name" value="AAA_lid_NorR"/>
</dbReference>
<dbReference type="EMBL" id="QPGL01000002">
    <property type="protein sequence ID" value="RCS70054.1"/>
    <property type="molecule type" value="Genomic_DNA"/>
</dbReference>
<dbReference type="SMART" id="SM00065">
    <property type="entry name" value="GAF"/>
    <property type="match status" value="1"/>
</dbReference>
<dbReference type="GO" id="GO:0006355">
    <property type="term" value="P:regulation of DNA-templated transcription"/>
    <property type="evidence" value="ECO:0007669"/>
    <property type="project" value="InterPro"/>
</dbReference>
<evidence type="ECO:0000313" key="8">
    <source>
        <dbReference type="Proteomes" id="UP000252479"/>
    </source>
</evidence>
<keyword evidence="5" id="KW-0804">Transcription</keyword>
<sequence length="521" mass="57861">MVKNTSNHSMERVLLQIALDLNARTPTTQHYQKLVDALQQVLPCDACVLLILNHQQQLIPVAMNGLSNEVLGRSFLPELHPRLSIILESRQPVRFPEDSTLPDPFDGYLSHDPHHKIDVHACMGCSLYVEDTLVGVLTLDAQASGAFDDIEDSTIETFASLAAGIVRNISLFEALNKANYQQKSINKLLIDEARIRGGQLVGISPQIKQLLLNIKMVAQSNYAVLISGETGTGKELVAHRVHAKSLRSDKPMIYVNCAALPESIAESELFGHVKGAFTGAHAHRAGKFELADGGTIFLDEIGELPLLLQAKLLRVIQQGEVQRVGADKNSLIDVRIIAATNRDLDKEVTEGRFRSDLFHRLNVFPILVPPLRDREGDIPVLIGHILDTIRTQFQLKILHIHPKALQQLEQQPWLGNVRELEHTLMRAGLRAMQEQAKVIEWHHFHADLSMNQVESTLASSNQAASTLLPIEPTPMRSAVEAYQKQLIAHALQQSGGVWSKAAEFLQMDRGNLYKMGKKLGL</sequence>
<reference evidence="7 8" key="1">
    <citation type="journal article" date="2017" name="Elife">
        <title>Extensive horizontal gene transfer in cheese-associated bacteria.</title>
        <authorList>
            <person name="Bonham K.S."/>
            <person name="Wolfe B.E."/>
            <person name="Dutton R.J."/>
        </authorList>
    </citation>
    <scope>NUCLEOTIDE SEQUENCE [LARGE SCALE GENOMIC DNA]</scope>
    <source>
        <strain evidence="7 8">JB196</strain>
    </source>
</reference>
<dbReference type="InterPro" id="IPR027417">
    <property type="entry name" value="P-loop_NTPase"/>
</dbReference>